<evidence type="ECO:0000256" key="2">
    <source>
        <dbReference type="ARBA" id="ARBA00012150"/>
    </source>
</evidence>
<evidence type="ECO:0000313" key="9">
    <source>
        <dbReference type="Proteomes" id="UP000601768"/>
    </source>
</evidence>
<dbReference type="GO" id="GO:0003998">
    <property type="term" value="F:acylphosphatase activity"/>
    <property type="evidence" value="ECO:0007669"/>
    <property type="project" value="UniProtKB-EC"/>
</dbReference>
<accession>A0A8J6M3C2</accession>
<evidence type="ECO:0000256" key="4">
    <source>
        <dbReference type="ARBA" id="ARBA00047645"/>
    </source>
</evidence>
<dbReference type="PROSITE" id="PS00151">
    <property type="entry name" value="ACYLPHOSPHATASE_2"/>
    <property type="match status" value="1"/>
</dbReference>
<reference evidence="8" key="1">
    <citation type="journal article" date="2018" name="Int. J. Syst. Evol. Microbiol.">
        <title>Neptunicella marina gen. nov., sp. nov., isolated from surface seawater.</title>
        <authorList>
            <person name="Liu X."/>
            <person name="Lai Q."/>
            <person name="Du Y."/>
            <person name="Zhang X."/>
            <person name="Liu Z."/>
            <person name="Sun F."/>
            <person name="Shao Z."/>
        </authorList>
    </citation>
    <scope>NUCLEOTIDE SEQUENCE</scope>
    <source>
        <strain evidence="8">S27-2</strain>
    </source>
</reference>
<dbReference type="Proteomes" id="UP000601768">
    <property type="component" value="Unassembled WGS sequence"/>
</dbReference>
<dbReference type="EC" id="3.6.1.7" evidence="2 5"/>
<dbReference type="RefSeq" id="WP_186507854.1">
    <property type="nucleotide sequence ID" value="NZ_JACNEP010000016.1"/>
</dbReference>
<reference evidence="8" key="2">
    <citation type="submission" date="2020-08" db="EMBL/GenBank/DDBJ databases">
        <authorList>
            <person name="Lai Q."/>
        </authorList>
    </citation>
    <scope>NUCLEOTIDE SEQUENCE</scope>
    <source>
        <strain evidence="8">S27-2</strain>
    </source>
</reference>
<name>A0A8J6M3C2_9ALTE</name>
<evidence type="ECO:0000313" key="8">
    <source>
        <dbReference type="EMBL" id="MBC3767333.1"/>
    </source>
</evidence>
<dbReference type="EMBL" id="JACNEP010000016">
    <property type="protein sequence ID" value="MBC3767333.1"/>
    <property type="molecule type" value="Genomic_DNA"/>
</dbReference>
<comment type="catalytic activity">
    <reaction evidence="4 5">
        <text>an acyl phosphate + H2O = a carboxylate + phosphate + H(+)</text>
        <dbReference type="Rhea" id="RHEA:14965"/>
        <dbReference type="ChEBI" id="CHEBI:15377"/>
        <dbReference type="ChEBI" id="CHEBI:15378"/>
        <dbReference type="ChEBI" id="CHEBI:29067"/>
        <dbReference type="ChEBI" id="CHEBI:43474"/>
        <dbReference type="ChEBI" id="CHEBI:59918"/>
        <dbReference type="EC" id="3.6.1.7"/>
    </reaction>
</comment>
<keyword evidence="9" id="KW-1185">Reference proteome</keyword>
<comment type="caution">
    <text evidence="8">The sequence shown here is derived from an EMBL/GenBank/DDBJ whole genome shotgun (WGS) entry which is preliminary data.</text>
</comment>
<dbReference type="PROSITE" id="PS51160">
    <property type="entry name" value="ACYLPHOSPHATASE_3"/>
    <property type="match status" value="1"/>
</dbReference>
<dbReference type="InterPro" id="IPR017968">
    <property type="entry name" value="Acylphosphatase_CS"/>
</dbReference>
<protein>
    <recommendedName>
        <fullName evidence="3 5">acylphosphatase</fullName>
        <ecNumber evidence="2 5">3.6.1.7</ecNumber>
    </recommendedName>
</protein>
<evidence type="ECO:0000256" key="1">
    <source>
        <dbReference type="ARBA" id="ARBA00005614"/>
    </source>
</evidence>
<evidence type="ECO:0000256" key="3">
    <source>
        <dbReference type="ARBA" id="ARBA00015991"/>
    </source>
</evidence>
<dbReference type="InterPro" id="IPR020456">
    <property type="entry name" value="Acylphosphatase"/>
</dbReference>
<dbReference type="Gene3D" id="3.30.70.100">
    <property type="match status" value="1"/>
</dbReference>
<dbReference type="SUPFAM" id="SSF54975">
    <property type="entry name" value="Acylphosphatase/BLUF domain-like"/>
    <property type="match status" value="1"/>
</dbReference>
<proteinExistence type="inferred from homology"/>
<dbReference type="InterPro" id="IPR036046">
    <property type="entry name" value="Acylphosphatase-like_dom_sf"/>
</dbReference>
<evidence type="ECO:0000256" key="6">
    <source>
        <dbReference type="RuleBase" id="RU004168"/>
    </source>
</evidence>
<dbReference type="NCBIfam" id="NF011022">
    <property type="entry name" value="PRK14451.1"/>
    <property type="match status" value="1"/>
</dbReference>
<feature type="active site" evidence="5">
    <location>
        <position position="38"/>
    </location>
</feature>
<dbReference type="PANTHER" id="PTHR47268">
    <property type="entry name" value="ACYLPHOSPHATASE"/>
    <property type="match status" value="1"/>
</dbReference>
<comment type="similarity">
    <text evidence="1 6">Belongs to the acylphosphatase family.</text>
</comment>
<feature type="active site" evidence="5">
    <location>
        <position position="20"/>
    </location>
</feature>
<dbReference type="InterPro" id="IPR001792">
    <property type="entry name" value="Acylphosphatase-like_dom"/>
</dbReference>
<dbReference type="Pfam" id="PF00708">
    <property type="entry name" value="Acylphosphatase"/>
    <property type="match status" value="1"/>
</dbReference>
<dbReference type="AlphaFoldDB" id="A0A8J6M3C2"/>
<gene>
    <name evidence="8" type="ORF">H8B19_15745</name>
</gene>
<evidence type="ECO:0000256" key="5">
    <source>
        <dbReference type="PROSITE-ProRule" id="PRU00520"/>
    </source>
</evidence>
<sequence>MRELCIKAFVSGKVQGVFYRQSTKQQAETHQLYGYAKNLADGRVEVVLQGDEQNVRLVTDWLHLGPQQARVESVDWQQIEPMRLDGFETY</sequence>
<keyword evidence="5" id="KW-0378">Hydrolase</keyword>
<dbReference type="PANTHER" id="PTHR47268:SF4">
    <property type="entry name" value="ACYLPHOSPHATASE"/>
    <property type="match status" value="1"/>
</dbReference>
<organism evidence="8 9">
    <name type="scientific">Neptunicella marina</name>
    <dbReference type="NCBI Taxonomy" id="2125989"/>
    <lineage>
        <taxon>Bacteria</taxon>
        <taxon>Pseudomonadati</taxon>
        <taxon>Pseudomonadota</taxon>
        <taxon>Gammaproteobacteria</taxon>
        <taxon>Alteromonadales</taxon>
        <taxon>Alteromonadaceae</taxon>
        <taxon>Neptunicella</taxon>
    </lineage>
</organism>
<evidence type="ECO:0000259" key="7">
    <source>
        <dbReference type="PROSITE" id="PS51160"/>
    </source>
</evidence>
<feature type="domain" description="Acylphosphatase-like" evidence="7">
    <location>
        <begin position="5"/>
        <end position="90"/>
    </location>
</feature>